<gene>
    <name evidence="3" type="ORF">LQ327_01395</name>
</gene>
<dbReference type="EMBL" id="JAJNDB010000001">
    <property type="protein sequence ID" value="MCD2192045.1"/>
    <property type="molecule type" value="Genomic_DNA"/>
</dbReference>
<keyword evidence="2" id="KW-0732">Signal</keyword>
<protein>
    <recommendedName>
        <fullName evidence="5">LPXTG-motif cell wall-anchored protein</fullName>
    </recommendedName>
</protein>
<accession>A0ABS8P1C7</accession>
<dbReference type="RefSeq" id="WP_230729736.1">
    <property type="nucleotide sequence ID" value="NZ_JAJNDB010000001.1"/>
</dbReference>
<evidence type="ECO:0000313" key="3">
    <source>
        <dbReference type="EMBL" id="MCD2192045.1"/>
    </source>
</evidence>
<keyword evidence="1" id="KW-1133">Transmembrane helix</keyword>
<evidence type="ECO:0000256" key="2">
    <source>
        <dbReference type="SAM" id="SignalP"/>
    </source>
</evidence>
<feature type="signal peptide" evidence="2">
    <location>
        <begin position="1"/>
        <end position="26"/>
    </location>
</feature>
<comment type="caution">
    <text evidence="3">The sequence shown here is derived from an EMBL/GenBank/DDBJ whole genome shotgun (WGS) entry which is preliminary data.</text>
</comment>
<sequence length="271" mass="26210">MKFRSMAVAGVAALALTGIGSGIAVAQAGPPPVATIPSLTGQSTSVKLDSGFTGALKSLDVTPAPTGTATVTDGTAKFPITGGNVTVYKPGEVTPYVQGMIMHDGSGLSLTKGSTKVTLENFVIDPGQPATLKGKVSANGTTVADSVTLFDLDGSTLKPITTDAAAGTATLTGTTVRLSADAASALNKAFSTDAIKGGTTVGIATIVVNLPGKGGSAAAMPGAMPTGGAQTGGGSTATGGVDPTLLAGGVLVLAVAGGALVVVRRRSAERS</sequence>
<evidence type="ECO:0008006" key="5">
    <source>
        <dbReference type="Google" id="ProtNLM"/>
    </source>
</evidence>
<reference evidence="3 4" key="1">
    <citation type="submission" date="2021-11" db="EMBL/GenBank/DDBJ databases">
        <title>Draft genome sequence of Actinomycetospora sp. SF1 isolated from the rhizosphere soil.</title>
        <authorList>
            <person name="Duangmal K."/>
            <person name="Chantavorakit T."/>
        </authorList>
    </citation>
    <scope>NUCLEOTIDE SEQUENCE [LARGE SCALE GENOMIC DNA]</scope>
    <source>
        <strain evidence="3 4">TBRC 5722</strain>
    </source>
</reference>
<keyword evidence="1" id="KW-0812">Transmembrane</keyword>
<feature type="transmembrane region" description="Helical" evidence="1">
    <location>
        <begin position="245"/>
        <end position="263"/>
    </location>
</feature>
<keyword evidence="4" id="KW-1185">Reference proteome</keyword>
<feature type="chain" id="PRO_5045131559" description="LPXTG-motif cell wall-anchored protein" evidence="2">
    <location>
        <begin position="27"/>
        <end position="271"/>
    </location>
</feature>
<name>A0ABS8P1C7_9PSEU</name>
<evidence type="ECO:0000313" key="4">
    <source>
        <dbReference type="Proteomes" id="UP001199469"/>
    </source>
</evidence>
<organism evidence="3 4">
    <name type="scientific">Actinomycetospora endophytica</name>
    <dbReference type="NCBI Taxonomy" id="2291215"/>
    <lineage>
        <taxon>Bacteria</taxon>
        <taxon>Bacillati</taxon>
        <taxon>Actinomycetota</taxon>
        <taxon>Actinomycetes</taxon>
        <taxon>Pseudonocardiales</taxon>
        <taxon>Pseudonocardiaceae</taxon>
        <taxon>Actinomycetospora</taxon>
    </lineage>
</organism>
<proteinExistence type="predicted"/>
<evidence type="ECO:0000256" key="1">
    <source>
        <dbReference type="SAM" id="Phobius"/>
    </source>
</evidence>
<keyword evidence="1" id="KW-0472">Membrane</keyword>
<dbReference type="Proteomes" id="UP001199469">
    <property type="component" value="Unassembled WGS sequence"/>
</dbReference>